<feature type="domain" description="HD-GYP" evidence="3">
    <location>
        <begin position="745"/>
        <end position="944"/>
    </location>
</feature>
<dbReference type="Gene3D" id="3.30.450.40">
    <property type="match status" value="1"/>
</dbReference>
<keyword evidence="1" id="KW-1133">Transmembrane helix</keyword>
<dbReference type="Gene3D" id="6.10.340.10">
    <property type="match status" value="1"/>
</dbReference>
<dbReference type="InterPro" id="IPR029016">
    <property type="entry name" value="GAF-like_dom_sf"/>
</dbReference>
<dbReference type="PROSITE" id="PS50885">
    <property type="entry name" value="HAMP"/>
    <property type="match status" value="1"/>
</dbReference>
<dbReference type="InterPro" id="IPR037522">
    <property type="entry name" value="HD_GYP_dom"/>
</dbReference>
<dbReference type="Pfam" id="PF13487">
    <property type="entry name" value="HD_5"/>
    <property type="match status" value="1"/>
</dbReference>
<evidence type="ECO:0000259" key="2">
    <source>
        <dbReference type="PROSITE" id="PS50885"/>
    </source>
</evidence>
<gene>
    <name evidence="4" type="ORF">AAIG39_06870</name>
</gene>
<evidence type="ECO:0000313" key="5">
    <source>
        <dbReference type="Proteomes" id="UP001411173"/>
    </source>
</evidence>
<dbReference type="PANTHER" id="PTHR43155">
    <property type="entry name" value="CYCLIC DI-GMP PHOSPHODIESTERASE PA4108-RELATED"/>
    <property type="match status" value="1"/>
</dbReference>
<dbReference type="Proteomes" id="UP001411173">
    <property type="component" value="Unassembled WGS sequence"/>
</dbReference>
<dbReference type="Gene3D" id="1.10.3210.10">
    <property type="entry name" value="Hypothetical protein af1432"/>
    <property type="match status" value="2"/>
</dbReference>
<feature type="transmembrane region" description="Helical" evidence="1">
    <location>
        <begin position="12"/>
        <end position="36"/>
    </location>
</feature>
<protein>
    <submittedName>
        <fullName evidence="4">HD domain-containing phosphohydrolase</fullName>
    </submittedName>
</protein>
<dbReference type="CDD" id="cd00077">
    <property type="entry name" value="HDc"/>
    <property type="match status" value="2"/>
</dbReference>
<dbReference type="PROSITE" id="PS51832">
    <property type="entry name" value="HD_GYP"/>
    <property type="match status" value="1"/>
</dbReference>
<keyword evidence="1" id="KW-0472">Membrane</keyword>
<reference evidence="4 5" key="1">
    <citation type="submission" date="2024-02" db="EMBL/GenBank/DDBJ databases">
        <title>Whole genome of MDR Enterobacteriaceae from southern Thailand.</title>
        <authorList>
            <person name="Surachat K."/>
        </authorList>
    </citation>
    <scope>NUCLEOTIDE SEQUENCE [LARGE SCALE GENOMIC DNA]</scope>
    <source>
        <strain evidence="4 5">PSU_29</strain>
    </source>
</reference>
<dbReference type="SUPFAM" id="SSF55781">
    <property type="entry name" value="GAF domain-like"/>
    <property type="match status" value="1"/>
</dbReference>
<organism evidence="4 5">
    <name type="scientific">Phytobacter palmae</name>
    <dbReference type="NCBI Taxonomy" id="1855371"/>
    <lineage>
        <taxon>Bacteria</taxon>
        <taxon>Pseudomonadati</taxon>
        <taxon>Pseudomonadota</taxon>
        <taxon>Gammaproteobacteria</taxon>
        <taxon>Enterobacterales</taxon>
        <taxon>Enterobacteriaceae</taxon>
        <taxon>Phytobacter</taxon>
    </lineage>
</organism>
<dbReference type="InterPro" id="IPR003607">
    <property type="entry name" value="HD/PDEase_dom"/>
</dbReference>
<evidence type="ECO:0000313" key="4">
    <source>
        <dbReference type="EMBL" id="MEN0578730.1"/>
    </source>
</evidence>
<dbReference type="SMART" id="SM00471">
    <property type="entry name" value="HDc"/>
    <property type="match status" value="1"/>
</dbReference>
<proteinExistence type="predicted"/>
<name>A0ABU9V253_9ENTR</name>
<evidence type="ECO:0000259" key="3">
    <source>
        <dbReference type="PROSITE" id="PS51832"/>
    </source>
</evidence>
<dbReference type="SUPFAM" id="SSF109604">
    <property type="entry name" value="HD-domain/PDEase-like"/>
    <property type="match status" value="2"/>
</dbReference>
<keyword evidence="5" id="KW-1185">Reference proteome</keyword>
<dbReference type="PANTHER" id="PTHR43155:SF2">
    <property type="entry name" value="CYCLIC DI-GMP PHOSPHODIESTERASE PA4108"/>
    <property type="match status" value="1"/>
</dbReference>
<evidence type="ECO:0000256" key="1">
    <source>
        <dbReference type="SAM" id="Phobius"/>
    </source>
</evidence>
<dbReference type="Gene3D" id="3.30.450.20">
    <property type="entry name" value="PAS domain"/>
    <property type="match status" value="2"/>
</dbReference>
<keyword evidence="1" id="KW-0812">Transmembrane</keyword>
<comment type="caution">
    <text evidence="4">The sequence shown here is derived from an EMBL/GenBank/DDBJ whole genome shotgun (WGS) entry which is preliminary data.</text>
</comment>
<dbReference type="RefSeq" id="WP_343193483.1">
    <property type="nucleotide sequence ID" value="NZ_JBCIVJ010000004.1"/>
</dbReference>
<sequence length="975" mass="110257">MKTRIRKLKNRYPLHIQITVLFTLLIVSIGSIIILFNHSRLTKLAEVSTHQRYQQTGKAMAAELNSLTRTMASSVNMLAKMPVADAMTEPQRVAQLSSFITILQQNDYASSVYSAWDNGDFFILRRLTNQNRALFKSPANAQWLVQNYRFEVNPPEKKAFYLDSAQNIISSATVPYDNYDPRTRKWYTLAHDEKGLITSPNYIFKATGETGFTYSQRADNQHAVIGLDVSLALLSAFLQQQGLPPGSQAAILSESGEIIASLPTGEVGNNGGLKMDNLPVLQSLLTHEDARRSRIFNVGNEDWYGSVVNIHSSGNDYRLVIATPAAFLTADASAISDRSTLIAFLLLLLSLPVIWYFSRKISHPLLRLREDAEEISQLNFEAEERPGGRSIIEEIDDLHTAMAKMKQTLIKFISMGSMLTVKNNFTQQMQGLLTETTEIADMTGGMVFLSSQDANVFTPAAFRWREENIDFSDIEPLAVDHEHYARFWQLLQGQTVSGMLTRENIPPSLLAFLLPHLPVRYVAVPMQTHDNHPMGFLLLFNTDVLSDKQENAKIQLINSLVGMLSVAIEAQHLLAEQKKLLNAFIKLIAGAIDEKSPYTGGHCQRVPVITKMLAKAAVEAQDGPFASFTLSANEWDELHTACWLHDCGKITTPEVVVDKATKLEQIYNRIHEIRMRFELLKREKEIEFLRHHGEGTDAQALQATLRQLDDDFYFIARCNIGSEFLSDDALARISKIANYRWTRTLDDTVGISQEELMRKQRQPAATLPAQEPMLADKEEHIVYRTDVSKEADRYHFKLKKPLHQYNYGEIYNLRIRRGTLNEEERYKINEHIMQTIIMLDNLPFPRTMANVPTIAGGHHERVDGKGYPYQLNDSQMSMQVKMLAIADVFEALTAIDRPYKPGKLLSEALGIMVSMVNEHHLDRELFILFLQSGVWLDYAQTYLDPEKTDNVNVSALVAKIKPQHVEGVTPETSQA</sequence>
<dbReference type="EMBL" id="JBCIVJ010000004">
    <property type="protein sequence ID" value="MEN0578730.1"/>
    <property type="molecule type" value="Genomic_DNA"/>
</dbReference>
<dbReference type="InterPro" id="IPR003660">
    <property type="entry name" value="HAMP_dom"/>
</dbReference>
<feature type="domain" description="HAMP" evidence="2">
    <location>
        <begin position="359"/>
        <end position="414"/>
    </location>
</feature>
<accession>A0ABU9V253</accession>